<dbReference type="PANTHER" id="PTHR46977">
    <property type="entry name" value="PROTEIN FREE1"/>
    <property type="match status" value="1"/>
</dbReference>
<comment type="caution">
    <text evidence="6">The sequence shown here is derived from an EMBL/GenBank/DDBJ whole genome shotgun (WGS) entry which is preliminary data.</text>
</comment>
<dbReference type="Proteomes" id="UP000235145">
    <property type="component" value="Unassembled WGS sequence"/>
</dbReference>
<feature type="domain" description="FYVE-type" evidence="5">
    <location>
        <begin position="141"/>
        <end position="201"/>
    </location>
</feature>
<dbReference type="InterPro" id="IPR011011">
    <property type="entry name" value="Znf_FYVE_PHD"/>
</dbReference>
<dbReference type="AlphaFoldDB" id="A0A9R1XW12"/>
<name>A0A9R1XW12_LACSA</name>
<evidence type="ECO:0000259" key="5">
    <source>
        <dbReference type="PROSITE" id="PS50178"/>
    </source>
</evidence>
<dbReference type="InterPro" id="IPR013083">
    <property type="entry name" value="Znf_RING/FYVE/PHD"/>
</dbReference>
<dbReference type="GO" id="GO:0036258">
    <property type="term" value="P:multivesicular body assembly"/>
    <property type="evidence" value="ECO:0000318"/>
    <property type="project" value="GO_Central"/>
</dbReference>
<evidence type="ECO:0000256" key="2">
    <source>
        <dbReference type="ARBA" id="ARBA00022771"/>
    </source>
</evidence>
<keyword evidence="1" id="KW-0479">Metal-binding</keyword>
<dbReference type="InterPro" id="IPR045893">
    <property type="entry name" value="FREE1"/>
</dbReference>
<keyword evidence="2 4" id="KW-0863">Zinc-finger</keyword>
<gene>
    <name evidence="6" type="ORF">LSAT_V11C100044720</name>
</gene>
<evidence type="ECO:0000256" key="1">
    <source>
        <dbReference type="ARBA" id="ARBA00022723"/>
    </source>
</evidence>
<dbReference type="GO" id="GO:0031902">
    <property type="term" value="C:late endosome membrane"/>
    <property type="evidence" value="ECO:0000318"/>
    <property type="project" value="GO_Central"/>
</dbReference>
<dbReference type="InterPro" id="IPR017455">
    <property type="entry name" value="Znf_FYVE-rel"/>
</dbReference>
<keyword evidence="7" id="KW-1185">Reference proteome</keyword>
<dbReference type="GO" id="GO:0043130">
    <property type="term" value="F:ubiquitin binding"/>
    <property type="evidence" value="ECO:0000318"/>
    <property type="project" value="GO_Central"/>
</dbReference>
<dbReference type="SUPFAM" id="SSF57903">
    <property type="entry name" value="FYVE/PHD zinc finger"/>
    <property type="match status" value="1"/>
</dbReference>
<proteinExistence type="predicted"/>
<sequence length="242" mass="27111">MKKNEPASCCRFSVAEVRSSISSLDDAKIVKATLKVHVNEDMKSGVQKFCVILLSEGGGVQGDMDVLCQIGLDGIQMLDPATNRTLKLYSLEFVTRWEVMDLNVFVFWTKTSIDVDERRVRLKSNSYTTTNILDMVAAVPDEASTKCTTCKPYFGAFVRRHHCRNCGDIFCDKCTQGRIALTTEENAQQVRVCDQCMAEVTQRLSHVNKVAGRGSSGFNRHEDLTTFYLNVILNSDSDRIKS</sequence>
<evidence type="ECO:0000256" key="4">
    <source>
        <dbReference type="PROSITE-ProRule" id="PRU00091"/>
    </source>
</evidence>
<dbReference type="Pfam" id="PF01363">
    <property type="entry name" value="FYVE"/>
    <property type="match status" value="1"/>
</dbReference>
<dbReference type="GO" id="GO:0008270">
    <property type="term" value="F:zinc ion binding"/>
    <property type="evidence" value="ECO:0007669"/>
    <property type="project" value="UniProtKB-KW"/>
</dbReference>
<dbReference type="FunFam" id="3.30.40.10:FF:000312">
    <property type="entry name" value="Zinc finger, FYVE-type, endofin"/>
    <property type="match status" value="1"/>
</dbReference>
<evidence type="ECO:0000256" key="3">
    <source>
        <dbReference type="ARBA" id="ARBA00022833"/>
    </source>
</evidence>
<dbReference type="Gene3D" id="3.30.40.10">
    <property type="entry name" value="Zinc/RING finger domain, C3HC4 (zinc finger)"/>
    <property type="match status" value="1"/>
</dbReference>
<keyword evidence="3" id="KW-0862">Zinc</keyword>
<evidence type="ECO:0000313" key="6">
    <source>
        <dbReference type="EMBL" id="KAJ0228261.1"/>
    </source>
</evidence>
<evidence type="ECO:0000313" key="7">
    <source>
        <dbReference type="Proteomes" id="UP000235145"/>
    </source>
</evidence>
<dbReference type="GO" id="GO:0070676">
    <property type="term" value="P:intralumenal vesicle formation"/>
    <property type="evidence" value="ECO:0000318"/>
    <property type="project" value="GO_Central"/>
</dbReference>
<dbReference type="SMART" id="SM00064">
    <property type="entry name" value="FYVE"/>
    <property type="match status" value="1"/>
</dbReference>
<dbReference type="InterPro" id="IPR000306">
    <property type="entry name" value="Znf_FYVE"/>
</dbReference>
<accession>A0A9R1XW12</accession>
<organism evidence="6 7">
    <name type="scientific">Lactuca sativa</name>
    <name type="common">Garden lettuce</name>
    <dbReference type="NCBI Taxonomy" id="4236"/>
    <lineage>
        <taxon>Eukaryota</taxon>
        <taxon>Viridiplantae</taxon>
        <taxon>Streptophyta</taxon>
        <taxon>Embryophyta</taxon>
        <taxon>Tracheophyta</taxon>
        <taxon>Spermatophyta</taxon>
        <taxon>Magnoliopsida</taxon>
        <taxon>eudicotyledons</taxon>
        <taxon>Gunneridae</taxon>
        <taxon>Pentapetalae</taxon>
        <taxon>asterids</taxon>
        <taxon>campanulids</taxon>
        <taxon>Asterales</taxon>
        <taxon>Asteraceae</taxon>
        <taxon>Cichorioideae</taxon>
        <taxon>Cichorieae</taxon>
        <taxon>Lactucinae</taxon>
        <taxon>Lactuca</taxon>
    </lineage>
</organism>
<reference evidence="6 7" key="1">
    <citation type="journal article" date="2017" name="Nat. Commun.">
        <title>Genome assembly with in vitro proximity ligation data and whole-genome triplication in lettuce.</title>
        <authorList>
            <person name="Reyes-Chin-Wo S."/>
            <person name="Wang Z."/>
            <person name="Yang X."/>
            <person name="Kozik A."/>
            <person name="Arikit S."/>
            <person name="Song C."/>
            <person name="Xia L."/>
            <person name="Froenicke L."/>
            <person name="Lavelle D.O."/>
            <person name="Truco M.J."/>
            <person name="Xia R."/>
            <person name="Zhu S."/>
            <person name="Xu C."/>
            <person name="Xu H."/>
            <person name="Xu X."/>
            <person name="Cox K."/>
            <person name="Korf I."/>
            <person name="Meyers B.C."/>
            <person name="Michelmore R.W."/>
        </authorList>
    </citation>
    <scope>NUCLEOTIDE SEQUENCE [LARGE SCALE GENOMIC DNA]</scope>
    <source>
        <strain evidence="7">cv. Salinas</strain>
        <tissue evidence="6">Seedlings</tissue>
    </source>
</reference>
<dbReference type="PROSITE" id="PS50178">
    <property type="entry name" value="ZF_FYVE"/>
    <property type="match status" value="1"/>
</dbReference>
<dbReference type="GO" id="GO:0000813">
    <property type="term" value="C:ESCRT I complex"/>
    <property type="evidence" value="ECO:0000318"/>
    <property type="project" value="GO_Central"/>
</dbReference>
<protein>
    <recommendedName>
        <fullName evidence="5">FYVE-type domain-containing protein</fullName>
    </recommendedName>
</protein>
<dbReference type="EMBL" id="NBSK02000001">
    <property type="protein sequence ID" value="KAJ0228261.1"/>
    <property type="molecule type" value="Genomic_DNA"/>
</dbReference>
<dbReference type="PANTHER" id="PTHR46977:SF9">
    <property type="entry name" value="FYVE ZINC FINGER, ZINC FINGER, FYVE_PHD-TYPE, ZINC FINGER, RING_FYVE_PHD-TYPE"/>
    <property type="match status" value="1"/>
</dbReference>